<organism evidence="2 3">
    <name type="scientific">Candidatus Woesebacteria bacterium RIFCSPHIGHO2_01_FULL_39_28</name>
    <dbReference type="NCBI Taxonomy" id="1802496"/>
    <lineage>
        <taxon>Bacteria</taxon>
        <taxon>Candidatus Woeseibacteriota</taxon>
    </lineage>
</organism>
<dbReference type="PANTHER" id="PTHR43449:SF1">
    <property type="entry name" value="POLYMERASE BETA NUCLEOTIDYLTRANSFERASE DOMAIN-CONTAINING PROTEIN"/>
    <property type="match status" value="1"/>
</dbReference>
<dbReference type="PANTHER" id="PTHR43449">
    <property type="entry name" value="NUCLEOTIDYLTRANSFERASE"/>
    <property type="match status" value="1"/>
</dbReference>
<sequence length="101" mass="10959">MNDVVSTAKKFVDAVRHSGVFVSNASIFGSYAKGNATNASDIDVCIVSPQFGKDYIGEMVSLRKIALGFDSRIEPIPLTPKDLKDPYSTLASEIRKYGITI</sequence>
<reference evidence="2 3" key="1">
    <citation type="journal article" date="2016" name="Nat. Commun.">
        <title>Thousands of microbial genomes shed light on interconnected biogeochemical processes in an aquifer system.</title>
        <authorList>
            <person name="Anantharaman K."/>
            <person name="Brown C.T."/>
            <person name="Hug L.A."/>
            <person name="Sharon I."/>
            <person name="Castelle C.J."/>
            <person name="Probst A.J."/>
            <person name="Thomas B.C."/>
            <person name="Singh A."/>
            <person name="Wilkins M.J."/>
            <person name="Karaoz U."/>
            <person name="Brodie E.L."/>
            <person name="Williams K.H."/>
            <person name="Hubbard S.S."/>
            <person name="Banfield J.F."/>
        </authorList>
    </citation>
    <scope>NUCLEOTIDE SEQUENCE [LARGE SCALE GENOMIC DNA]</scope>
</reference>
<evidence type="ECO:0000313" key="3">
    <source>
        <dbReference type="Proteomes" id="UP000178851"/>
    </source>
</evidence>
<dbReference type="GO" id="GO:0016779">
    <property type="term" value="F:nucleotidyltransferase activity"/>
    <property type="evidence" value="ECO:0007669"/>
    <property type="project" value="InterPro"/>
</dbReference>
<protein>
    <recommendedName>
        <fullName evidence="1">Polymerase nucleotidyl transferase domain-containing protein</fullName>
    </recommendedName>
</protein>
<dbReference type="AlphaFoldDB" id="A0A1F7Y8X5"/>
<dbReference type="CDD" id="cd05403">
    <property type="entry name" value="NT_KNTase_like"/>
    <property type="match status" value="1"/>
</dbReference>
<dbReference type="EMBL" id="MGGI01000037">
    <property type="protein sequence ID" value="OGM23761.1"/>
    <property type="molecule type" value="Genomic_DNA"/>
</dbReference>
<dbReference type="SUPFAM" id="SSF81301">
    <property type="entry name" value="Nucleotidyltransferase"/>
    <property type="match status" value="1"/>
</dbReference>
<evidence type="ECO:0000259" key="1">
    <source>
        <dbReference type="Pfam" id="PF01909"/>
    </source>
</evidence>
<dbReference type="Gene3D" id="3.30.460.10">
    <property type="entry name" value="Beta Polymerase, domain 2"/>
    <property type="match status" value="1"/>
</dbReference>
<name>A0A1F7Y8X5_9BACT</name>
<accession>A0A1F7Y8X5</accession>
<dbReference type="InterPro" id="IPR043519">
    <property type="entry name" value="NT_sf"/>
</dbReference>
<dbReference type="Proteomes" id="UP000178851">
    <property type="component" value="Unassembled WGS sequence"/>
</dbReference>
<dbReference type="InterPro" id="IPR002934">
    <property type="entry name" value="Polymerase_NTP_transf_dom"/>
</dbReference>
<evidence type="ECO:0000313" key="2">
    <source>
        <dbReference type="EMBL" id="OGM23761.1"/>
    </source>
</evidence>
<proteinExistence type="predicted"/>
<feature type="domain" description="Polymerase nucleotidyl transferase" evidence="1">
    <location>
        <begin position="9"/>
        <end position="59"/>
    </location>
</feature>
<dbReference type="Pfam" id="PF01909">
    <property type="entry name" value="NTP_transf_2"/>
    <property type="match status" value="1"/>
</dbReference>
<gene>
    <name evidence="2" type="ORF">A2627_05265</name>
</gene>
<comment type="caution">
    <text evidence="2">The sequence shown here is derived from an EMBL/GenBank/DDBJ whole genome shotgun (WGS) entry which is preliminary data.</text>
</comment>